<keyword evidence="9" id="KW-1185">Reference proteome</keyword>
<feature type="region of interest" description="Disordered" evidence="7">
    <location>
        <begin position="59"/>
        <end position="109"/>
    </location>
</feature>
<gene>
    <name evidence="8" type="ORF">IHE29_04445</name>
</gene>
<keyword evidence="4" id="KW-0564">Palmitate</keyword>
<name>A0ABZ2PZR6_9BURK</name>
<feature type="compositionally biased region" description="Low complexity" evidence="7">
    <location>
        <begin position="59"/>
        <end position="80"/>
    </location>
</feature>
<proteinExistence type="predicted"/>
<dbReference type="Pfam" id="PF13627">
    <property type="entry name" value="LptM_cons"/>
    <property type="match status" value="1"/>
</dbReference>
<protein>
    <submittedName>
        <fullName evidence="8">Lipoprotein</fullName>
    </submittedName>
</protein>
<dbReference type="EMBL" id="CP062176">
    <property type="protein sequence ID" value="WXK38566.1"/>
    <property type="molecule type" value="Genomic_DNA"/>
</dbReference>
<dbReference type="InterPro" id="IPR032831">
    <property type="entry name" value="LptM_cons"/>
</dbReference>
<reference evidence="8 9" key="1">
    <citation type="submission" date="2020-09" db="EMBL/GenBank/DDBJ databases">
        <title>Genome sequences of Mycetohabitans spp.</title>
        <authorList>
            <person name="Carter M.E."/>
            <person name="Carpenter S.C.D."/>
            <person name="Bogdanove A.J."/>
        </authorList>
    </citation>
    <scope>NUCLEOTIDE SEQUENCE [LARGE SCALE GENOMIC DNA]</scope>
    <source>
        <strain evidence="8 9">B12</strain>
    </source>
</reference>
<feature type="compositionally biased region" description="Polar residues" evidence="7">
    <location>
        <begin position="97"/>
        <end position="109"/>
    </location>
</feature>
<evidence type="ECO:0000256" key="4">
    <source>
        <dbReference type="ARBA" id="ARBA00023139"/>
    </source>
</evidence>
<sequence>MRVVSGLSGIVADPRARAGAVSYGIVAWGIAVLAGCGQRGPLYLPSVPPLPERPAFIAQPASTTAASSASSAMGTSATPSLDDPSQRGLRIAPNLSVPRSASGTAQPAR</sequence>
<keyword evidence="2" id="KW-0732">Signal</keyword>
<accession>A0ABZ2PZR6</accession>
<keyword evidence="3" id="KW-0472">Membrane</keyword>
<dbReference type="Proteomes" id="UP001493153">
    <property type="component" value="Chromosome"/>
</dbReference>
<evidence type="ECO:0000313" key="8">
    <source>
        <dbReference type="EMBL" id="WXK38566.1"/>
    </source>
</evidence>
<evidence type="ECO:0000256" key="6">
    <source>
        <dbReference type="ARBA" id="ARBA00023288"/>
    </source>
</evidence>
<evidence type="ECO:0000256" key="7">
    <source>
        <dbReference type="SAM" id="MobiDB-lite"/>
    </source>
</evidence>
<evidence type="ECO:0000256" key="5">
    <source>
        <dbReference type="ARBA" id="ARBA00023237"/>
    </source>
</evidence>
<evidence type="ECO:0000256" key="3">
    <source>
        <dbReference type="ARBA" id="ARBA00023136"/>
    </source>
</evidence>
<dbReference type="NCBIfam" id="NF047847">
    <property type="entry name" value="SS_mature_LptM"/>
    <property type="match status" value="1"/>
</dbReference>
<keyword evidence="6 8" id="KW-0449">Lipoprotein</keyword>
<keyword evidence="5" id="KW-0998">Cell outer membrane</keyword>
<evidence type="ECO:0000313" key="9">
    <source>
        <dbReference type="Proteomes" id="UP001493153"/>
    </source>
</evidence>
<comment type="subcellular location">
    <subcellularLocation>
        <location evidence="1">Cell outer membrane</location>
        <topology evidence="1">Lipid-anchor</topology>
    </subcellularLocation>
</comment>
<organism evidence="8 9">
    <name type="scientific">Mycetohabitans rhizoxinica</name>
    <dbReference type="NCBI Taxonomy" id="412963"/>
    <lineage>
        <taxon>Bacteria</taxon>
        <taxon>Pseudomonadati</taxon>
        <taxon>Pseudomonadota</taxon>
        <taxon>Betaproteobacteria</taxon>
        <taxon>Burkholderiales</taxon>
        <taxon>Burkholderiaceae</taxon>
        <taxon>Mycetohabitans</taxon>
    </lineage>
</organism>
<evidence type="ECO:0000256" key="2">
    <source>
        <dbReference type="ARBA" id="ARBA00022729"/>
    </source>
</evidence>
<dbReference type="RefSeq" id="WP_338911308.1">
    <property type="nucleotide sequence ID" value="NZ_CP062176.1"/>
</dbReference>
<evidence type="ECO:0000256" key="1">
    <source>
        <dbReference type="ARBA" id="ARBA00004459"/>
    </source>
</evidence>